<feature type="domain" description="Cadherin" evidence="5">
    <location>
        <begin position="1461"/>
        <end position="1563"/>
    </location>
</feature>
<dbReference type="NCBIfam" id="NF012211">
    <property type="entry name" value="tand_rpt_95"/>
    <property type="match status" value="7"/>
</dbReference>
<evidence type="ECO:0000313" key="7">
    <source>
        <dbReference type="Proteomes" id="UP000316095"/>
    </source>
</evidence>
<keyword evidence="2" id="KW-0677">Repeat</keyword>
<dbReference type="GO" id="GO:0008013">
    <property type="term" value="F:beta-catenin binding"/>
    <property type="evidence" value="ECO:0007669"/>
    <property type="project" value="TreeGrafter"/>
</dbReference>
<dbReference type="EMBL" id="SJPG01000001">
    <property type="protein sequence ID" value="TWT59743.1"/>
    <property type="molecule type" value="Genomic_DNA"/>
</dbReference>
<dbReference type="PANTHER" id="PTHR24027:SF438">
    <property type="entry name" value="CADHERIN 23"/>
    <property type="match status" value="1"/>
</dbReference>
<dbReference type="CDD" id="cd11304">
    <property type="entry name" value="Cadherin_repeat"/>
    <property type="match status" value="1"/>
</dbReference>
<evidence type="ECO:0000256" key="2">
    <source>
        <dbReference type="ARBA" id="ARBA00022737"/>
    </source>
</evidence>
<dbReference type="InterPro" id="IPR015919">
    <property type="entry name" value="Cadherin-like_sf"/>
</dbReference>
<keyword evidence="7" id="KW-1185">Reference proteome</keyword>
<comment type="subcellular location">
    <subcellularLocation>
        <location evidence="1">Membrane</location>
    </subcellularLocation>
</comment>
<evidence type="ECO:0000313" key="6">
    <source>
        <dbReference type="EMBL" id="TWT59743.1"/>
    </source>
</evidence>
<dbReference type="SUPFAM" id="SSF49313">
    <property type="entry name" value="Cadherin-like"/>
    <property type="match status" value="1"/>
</dbReference>
<dbReference type="Gene3D" id="2.60.40.2810">
    <property type="match status" value="1"/>
</dbReference>
<dbReference type="GO" id="GO:0005509">
    <property type="term" value="F:calcium ion binding"/>
    <property type="evidence" value="ECO:0007669"/>
    <property type="project" value="InterPro"/>
</dbReference>
<reference evidence="6 7" key="1">
    <citation type="submission" date="2019-02" db="EMBL/GenBank/DDBJ databases">
        <title>Deep-cultivation of Planctomycetes and their phenomic and genomic characterization uncovers novel biology.</title>
        <authorList>
            <person name="Wiegand S."/>
            <person name="Jogler M."/>
            <person name="Boedeker C."/>
            <person name="Pinto D."/>
            <person name="Vollmers J."/>
            <person name="Rivas-Marin E."/>
            <person name="Kohn T."/>
            <person name="Peeters S.H."/>
            <person name="Heuer A."/>
            <person name="Rast P."/>
            <person name="Oberbeckmann S."/>
            <person name="Bunk B."/>
            <person name="Jeske O."/>
            <person name="Meyerdierks A."/>
            <person name="Storesund J.E."/>
            <person name="Kallscheuer N."/>
            <person name="Luecker S."/>
            <person name="Lage O.M."/>
            <person name="Pohl T."/>
            <person name="Merkel B.J."/>
            <person name="Hornburger P."/>
            <person name="Mueller R.-W."/>
            <person name="Bruemmer F."/>
            <person name="Labrenz M."/>
            <person name="Spormann A.M."/>
            <person name="Op Den Camp H."/>
            <person name="Overmann J."/>
            <person name="Amann R."/>
            <person name="Jetten M.S.M."/>
            <person name="Mascher T."/>
            <person name="Medema M.H."/>
            <person name="Devos D.P."/>
            <person name="Kaster A.-K."/>
            <person name="Ovreas L."/>
            <person name="Rohde M."/>
            <person name="Galperin M.Y."/>
            <person name="Jogler C."/>
        </authorList>
    </citation>
    <scope>NUCLEOTIDE SEQUENCE [LARGE SCALE GENOMIC DNA]</scope>
    <source>
        <strain evidence="6 7">Pan54</strain>
    </source>
</reference>
<evidence type="ECO:0000256" key="3">
    <source>
        <dbReference type="ARBA" id="ARBA00022837"/>
    </source>
</evidence>
<dbReference type="Gene3D" id="2.60.40.60">
    <property type="entry name" value="Cadherins"/>
    <property type="match status" value="1"/>
</dbReference>
<dbReference type="GO" id="GO:0007156">
    <property type="term" value="P:homophilic cell adhesion via plasma membrane adhesion molecules"/>
    <property type="evidence" value="ECO:0007669"/>
    <property type="project" value="InterPro"/>
</dbReference>
<name>A0A5C5XBS7_9PLAN</name>
<dbReference type="InterPro" id="IPR040853">
    <property type="entry name" value="RapA2_cadherin-like"/>
</dbReference>
<evidence type="ECO:0000256" key="4">
    <source>
        <dbReference type="ARBA" id="ARBA00023136"/>
    </source>
</evidence>
<proteinExistence type="predicted"/>
<keyword evidence="3" id="KW-0106">Calcium</keyword>
<sequence>MLLRHWLEFLPGQLSWISRFKKLPRRRLRRRSNFHHATEVLETRQLLSATAIDDEFTIHYAPGESGFPLPVRQNDTDASAASLALVNAVNDQLTGSFGTVEISGGILQYTPGSTHVSQFQFEYQLDGTSTATVTVNTNRTPTLGNDSYSTGPGESVTLDLLVNDSDPDGNSVSIVSVDAPDNGTISLVPDVSESTWNYWLSQGQNYYSNFEDWYTSYYNYSGTNPLSYLYEYTPDAGFSGNEVFDYTVQDPEGGTSSASVTVTVAANQAPDAVDDTYSVGPGESVRLDLLANDTDPEGHTISLQSVLTPANGTLNLVPDVSESTWNYWLSQGQNYYSNFADWYNSYYGYSGSTLNYVYEYTPDQGFSGDDAFDYVIVDAHGATASAGITVTVAANQAPTPVDDAYSVIPGQSVTLNLLANDSDPEGHTVSIVNIADPANGTISLAPNVSASTWDYWLSQGQNYYSNFEDWYNSYYNYSGNSPLSYRHEYTPDQGFSGDDVFNYTVVDSQGAIAVASVTVTVLGNDAPVANTDQIAVAGGQSVTLEPLLNDTDPEGLQLTLISVSNGSEGTAEITRYIPPSLLSEYQSNSSGYASIDEYVNYNYGSWSQYFQYYGNPTDDRLVVKYTSTNATFDGVDTFTYIVEDAAGAQSTGTVEVTVTGDQAPVTVNDTVSVAGGDSVSIDPLVNDTDPEGSELTLVSVTGAIAGTVGLVRVVPASLQNEYYSQSQYGYYNSIDEYVQSYYGSWDYYYSSYYSGDPSLINKFEVLYTSTDPNFNGDETLTYVVEDAAGIQSTGIITVNVTANQTPIAVADGFAVDPGETVVLTLMANDSDPEGDPIQIVSVADPANGTVTLVPDVSTSIWNNWINNGQNYYSVFADWYNSYYNYSGNNPLSYQYEYTPDVGFSGDDVFIYTIEDAQGATASASVTISVAGNQAPVAVDDTYSTGPGEAIVLNLLTNDSDPEGHEISIDSIASPANGTIAIVPSVSESIWNNWLSQGQNYYSNFEDWYSSYYNYSGSNPLTYQYEYTPDAGFGGDDVFDYTIIDSQGATNTASVTVSVAGNQAPDASPDAYSVGPGESVVLNLLINDSDPEGQTISIQSIEDPANGTVVLKPDVSESTWNYWLAQGQNYYSNFEDWYNSYYNYSGSNPLAYQYEYTPDTGFGGDDTFSYTVIDSQGATATASVTVSVTSNQAPVAGNDTYSTGPGAAVVLNLLSNDSDPEGHTLSIQSIADPSGGSISLLPDVSESTWNNWISNGQYYYGNFEDWYNSYYNYSGNNSLSYQYEYTPDVGFSGDDVFSYTLVDSQGATTTASVTVSVAPNLLPDVQNDTLVVQANESGTLDPIANDSDPEGSALTLISVSAATLGTASVIRFVSTSLQSEYENYGGYSSVDDYVQSYYGSWESYFQYSGNFADDRFVIHYERTNPAVAGTETITYIVRDEHGGESTGTIDVVLLGDEPPAFDAASYQFTLAENVGQGTVVGQVTATDPDPNQTLVYTIIAGNDLGAFSIDGSTGQLTVNDGTPLDYEENPQFTLTVQVENTYEVSATTQIVIDLTDEHEVDSILKCTG</sequence>
<organism evidence="6 7">
    <name type="scientific">Rubinisphaera italica</name>
    <dbReference type="NCBI Taxonomy" id="2527969"/>
    <lineage>
        <taxon>Bacteria</taxon>
        <taxon>Pseudomonadati</taxon>
        <taxon>Planctomycetota</taxon>
        <taxon>Planctomycetia</taxon>
        <taxon>Planctomycetales</taxon>
        <taxon>Planctomycetaceae</taxon>
        <taxon>Rubinisphaera</taxon>
    </lineage>
</organism>
<dbReference type="GO" id="GO:0045296">
    <property type="term" value="F:cadherin binding"/>
    <property type="evidence" value="ECO:0007669"/>
    <property type="project" value="TreeGrafter"/>
</dbReference>
<dbReference type="Proteomes" id="UP000316095">
    <property type="component" value="Unassembled WGS sequence"/>
</dbReference>
<dbReference type="SMART" id="SM00112">
    <property type="entry name" value="CA"/>
    <property type="match status" value="1"/>
</dbReference>
<dbReference type="OrthoDB" id="9805159at2"/>
<evidence type="ECO:0000256" key="1">
    <source>
        <dbReference type="ARBA" id="ARBA00004370"/>
    </source>
</evidence>
<protein>
    <submittedName>
        <fullName evidence="6">Cadherin domain protein</fullName>
    </submittedName>
</protein>
<dbReference type="Pfam" id="PF00028">
    <property type="entry name" value="Cadherin"/>
    <property type="match status" value="1"/>
</dbReference>
<dbReference type="PANTHER" id="PTHR24027">
    <property type="entry name" value="CADHERIN-23"/>
    <property type="match status" value="1"/>
</dbReference>
<keyword evidence="4" id="KW-0472">Membrane</keyword>
<evidence type="ECO:0000259" key="5">
    <source>
        <dbReference type="PROSITE" id="PS50268"/>
    </source>
</evidence>
<gene>
    <name evidence="6" type="ORF">Pan54_04530</name>
</gene>
<dbReference type="RefSeq" id="WP_146501939.1">
    <property type="nucleotide sequence ID" value="NZ_SJPG01000001.1"/>
</dbReference>
<dbReference type="PROSITE" id="PS50268">
    <property type="entry name" value="CADHERIN_2"/>
    <property type="match status" value="1"/>
</dbReference>
<dbReference type="Pfam" id="PF17963">
    <property type="entry name" value="Big_9"/>
    <property type="match status" value="7"/>
</dbReference>
<dbReference type="InterPro" id="IPR002126">
    <property type="entry name" value="Cadherin-like_dom"/>
</dbReference>
<dbReference type="Gene3D" id="2.60.40.3440">
    <property type="match status" value="6"/>
</dbReference>
<dbReference type="GO" id="GO:0016342">
    <property type="term" value="C:catenin complex"/>
    <property type="evidence" value="ECO:0007669"/>
    <property type="project" value="TreeGrafter"/>
</dbReference>
<dbReference type="InterPro" id="IPR039808">
    <property type="entry name" value="Cadherin"/>
</dbReference>
<dbReference type="Pfam" id="PF17803">
    <property type="entry name" value="Cadherin_4"/>
    <property type="match status" value="3"/>
</dbReference>
<dbReference type="PRINTS" id="PR00205">
    <property type="entry name" value="CADHERIN"/>
</dbReference>
<accession>A0A5C5XBS7</accession>
<dbReference type="GO" id="GO:0016477">
    <property type="term" value="P:cell migration"/>
    <property type="evidence" value="ECO:0007669"/>
    <property type="project" value="TreeGrafter"/>
</dbReference>
<comment type="caution">
    <text evidence="6">The sequence shown here is derived from an EMBL/GenBank/DDBJ whole genome shotgun (WGS) entry which is preliminary data.</text>
</comment>